<protein>
    <submittedName>
        <fullName evidence="7">Electron transport complex subunit RsxG</fullName>
    </submittedName>
</protein>
<sequence length="171" mass="19010">MNRLLIIICTLAVAFDLCAQPKSKEIPVLKEIAGLSVIKEVYPTAVSVEKANAVWFRIKDSKNETIGYALSSKPFTTDIKGYHDATPVIIVMDLERIIQRVAILSHYETAGFIKKLERQQYFNNWNGLTPDKALVKKSKADSYSGATISARALDSNVELVLKLAVQNKLAK</sequence>
<dbReference type="InterPro" id="IPR010209">
    <property type="entry name" value="Ion_transpt_RnfG/RsxG"/>
</dbReference>
<feature type="domain" description="FMN-binding" evidence="6">
    <location>
        <begin position="81"/>
        <end position="161"/>
    </location>
</feature>
<dbReference type="PANTHER" id="PTHR36118:SF1">
    <property type="entry name" value="ION-TRANSLOCATING OXIDOREDUCTASE COMPLEX SUBUNIT G"/>
    <property type="match status" value="1"/>
</dbReference>
<comment type="caution">
    <text evidence="7">The sequence shown here is derived from an EMBL/GenBank/DDBJ whole genome shotgun (WGS) entry which is preliminary data.</text>
</comment>
<evidence type="ECO:0000256" key="3">
    <source>
        <dbReference type="ARBA" id="ARBA00022630"/>
    </source>
</evidence>
<organism evidence="7">
    <name type="scientific">bioreactor metagenome</name>
    <dbReference type="NCBI Taxonomy" id="1076179"/>
    <lineage>
        <taxon>unclassified sequences</taxon>
        <taxon>metagenomes</taxon>
        <taxon>ecological metagenomes</taxon>
    </lineage>
</organism>
<proteinExistence type="predicted"/>
<reference evidence="7" key="1">
    <citation type="submission" date="2019-08" db="EMBL/GenBank/DDBJ databases">
        <authorList>
            <person name="Kucharzyk K."/>
            <person name="Murdoch R.W."/>
            <person name="Higgins S."/>
            <person name="Loffler F."/>
        </authorList>
    </citation>
    <scope>NUCLEOTIDE SEQUENCE</scope>
</reference>
<evidence type="ECO:0000256" key="4">
    <source>
        <dbReference type="ARBA" id="ARBA00022643"/>
    </source>
</evidence>
<keyword evidence="4" id="KW-0288">FMN</keyword>
<dbReference type="GO" id="GO:0022900">
    <property type="term" value="P:electron transport chain"/>
    <property type="evidence" value="ECO:0007669"/>
    <property type="project" value="InterPro"/>
</dbReference>
<evidence type="ECO:0000256" key="5">
    <source>
        <dbReference type="ARBA" id="ARBA00022982"/>
    </source>
</evidence>
<keyword evidence="1" id="KW-0813">Transport</keyword>
<gene>
    <name evidence="7" type="primary">rsxG_24</name>
    <name evidence="7" type="ORF">SDC9_91785</name>
</gene>
<evidence type="ECO:0000259" key="6">
    <source>
        <dbReference type="Pfam" id="PF04205"/>
    </source>
</evidence>
<dbReference type="AlphaFoldDB" id="A0A644ZVU9"/>
<accession>A0A644ZVU9</accession>
<dbReference type="PANTHER" id="PTHR36118">
    <property type="entry name" value="ION-TRANSLOCATING OXIDOREDUCTASE COMPLEX SUBUNIT G"/>
    <property type="match status" value="1"/>
</dbReference>
<name>A0A644ZVU9_9ZZZZ</name>
<keyword evidence="2" id="KW-0597">Phosphoprotein</keyword>
<evidence type="ECO:0000256" key="1">
    <source>
        <dbReference type="ARBA" id="ARBA00022448"/>
    </source>
</evidence>
<dbReference type="GO" id="GO:0010181">
    <property type="term" value="F:FMN binding"/>
    <property type="evidence" value="ECO:0007669"/>
    <property type="project" value="InterPro"/>
</dbReference>
<dbReference type="GO" id="GO:0009055">
    <property type="term" value="F:electron transfer activity"/>
    <property type="evidence" value="ECO:0007669"/>
    <property type="project" value="InterPro"/>
</dbReference>
<dbReference type="Pfam" id="PF04205">
    <property type="entry name" value="FMN_bind"/>
    <property type="match status" value="1"/>
</dbReference>
<evidence type="ECO:0000256" key="2">
    <source>
        <dbReference type="ARBA" id="ARBA00022553"/>
    </source>
</evidence>
<dbReference type="InterPro" id="IPR007329">
    <property type="entry name" value="FMN-bd"/>
</dbReference>
<dbReference type="EMBL" id="VSSQ01010741">
    <property type="protein sequence ID" value="MPM45100.1"/>
    <property type="molecule type" value="Genomic_DNA"/>
</dbReference>
<keyword evidence="3" id="KW-0285">Flavoprotein</keyword>
<keyword evidence="5" id="KW-0249">Electron transport</keyword>
<dbReference type="GO" id="GO:0005886">
    <property type="term" value="C:plasma membrane"/>
    <property type="evidence" value="ECO:0007669"/>
    <property type="project" value="InterPro"/>
</dbReference>
<evidence type="ECO:0000313" key="7">
    <source>
        <dbReference type="EMBL" id="MPM45100.1"/>
    </source>
</evidence>